<dbReference type="PANTHER" id="PTHR10015">
    <property type="entry name" value="HEAT SHOCK TRANSCRIPTION FACTOR"/>
    <property type="match status" value="1"/>
</dbReference>
<evidence type="ECO:0000256" key="8">
    <source>
        <dbReference type="ARBA" id="ARBA00061350"/>
    </source>
</evidence>
<feature type="compositionally biased region" description="Low complexity" evidence="9">
    <location>
        <begin position="46"/>
        <end position="57"/>
    </location>
</feature>
<feature type="region of interest" description="Disordered" evidence="9">
    <location>
        <begin position="1"/>
        <end position="28"/>
    </location>
</feature>
<dbReference type="GO" id="GO:0000978">
    <property type="term" value="F:RNA polymerase II cis-regulatory region sequence-specific DNA binding"/>
    <property type="evidence" value="ECO:0007669"/>
    <property type="project" value="TreeGrafter"/>
</dbReference>
<evidence type="ECO:0000256" key="9">
    <source>
        <dbReference type="SAM" id="MobiDB-lite"/>
    </source>
</evidence>
<dbReference type="AlphaFoldDB" id="A0A1Q3CMS5"/>
<dbReference type="SMART" id="SM00415">
    <property type="entry name" value="HSF"/>
    <property type="match status" value="1"/>
</dbReference>
<comment type="similarity">
    <text evidence="8">Belongs to the HSF family. Class A subfamily.</text>
</comment>
<dbReference type="InterPro" id="IPR000232">
    <property type="entry name" value="HSF_DNA-bd"/>
</dbReference>
<dbReference type="EMBL" id="BDDD01002392">
    <property type="protein sequence ID" value="GAV81401.1"/>
    <property type="molecule type" value="Genomic_DNA"/>
</dbReference>
<dbReference type="InterPro" id="IPR036388">
    <property type="entry name" value="WH-like_DNA-bd_sf"/>
</dbReference>
<dbReference type="OrthoDB" id="60033at2759"/>
<dbReference type="Proteomes" id="UP000187406">
    <property type="component" value="Unassembled WGS sequence"/>
</dbReference>
<dbReference type="PANTHER" id="PTHR10015:SF298">
    <property type="entry name" value="HEAT STRESS TRANSCRIPTION FACTOR A-9"/>
    <property type="match status" value="1"/>
</dbReference>
<accession>A0A1Q3CMS5</accession>
<reference evidence="12" key="1">
    <citation type="submission" date="2016-04" db="EMBL/GenBank/DDBJ databases">
        <title>Cephalotus genome sequencing.</title>
        <authorList>
            <person name="Fukushima K."/>
            <person name="Hasebe M."/>
            <person name="Fang X."/>
        </authorList>
    </citation>
    <scope>NUCLEOTIDE SEQUENCE [LARGE SCALE GENOMIC DNA]</scope>
    <source>
        <strain evidence="12">cv. St1</strain>
    </source>
</reference>
<sequence length="469" mass="52311">MAVPDMHHDDVGDGGGGGGSSSFLPFPVSMGRDIETENEKPITESTVTVNNNTTPTNISCGYGDGYGGPSSPTLETGEENEEVTEFLVTIKEEEEIDRGDYFFINGDDNNNNNNGSSSSSSSVALPKPMEGLHEAGPTPFLRKTFEMVEDPETDPVVSWSNTRNSFIVWDSHEFSKNLLPKFFKHSNFSSFIRQLNTYGFKKIDSDRWEFANEEFRGGKKHLLKNIKRRSRYNKQQQDGITCVDSAKPGLEGELENLKNDQSSLRVEILRLRQQLEDSQHQLTAVEDGIQLAECKQQQMLNFFAKVARNPNLVQQLIRKRKQQEELEGGEYGGKRRLLATQVTRMPAAVNASADVVREQLTAMQSEFTEALNDSDPMEKLFSVAMDNELCCSVQEQKSNVICERTTGDMSSIYESLLEENFVMEDGANEEVSVNDSKLYVELEDLIKPCGLSGNMGEMMAQSGCIGSMT</sequence>
<dbReference type="Pfam" id="PF00447">
    <property type="entry name" value="HSF_DNA-bind"/>
    <property type="match status" value="1"/>
</dbReference>
<dbReference type="Gene3D" id="1.10.10.10">
    <property type="entry name" value="Winged helix-like DNA-binding domain superfamily/Winged helix DNA-binding domain"/>
    <property type="match status" value="1"/>
</dbReference>
<feature type="domain" description="HSF-type DNA-binding" evidence="10">
    <location>
        <begin position="179"/>
        <end position="203"/>
    </location>
</feature>
<evidence type="ECO:0000256" key="4">
    <source>
        <dbReference type="ARBA" id="ARBA00023016"/>
    </source>
</evidence>
<dbReference type="GO" id="GO:0034605">
    <property type="term" value="P:cellular response to heat"/>
    <property type="evidence" value="ECO:0007669"/>
    <property type="project" value="TreeGrafter"/>
</dbReference>
<keyword evidence="3" id="KW-0805">Transcription regulation</keyword>
<comment type="caution">
    <text evidence="11">The sequence shown here is derived from an EMBL/GenBank/DDBJ whole genome shotgun (WGS) entry which is preliminary data.</text>
</comment>
<name>A0A1Q3CMS5_CEPFO</name>
<keyword evidence="12" id="KW-1185">Reference proteome</keyword>
<dbReference type="InParanoid" id="A0A1Q3CMS5"/>
<evidence type="ECO:0000256" key="3">
    <source>
        <dbReference type="ARBA" id="ARBA00023015"/>
    </source>
</evidence>
<keyword evidence="4" id="KW-0346">Stress response</keyword>
<evidence type="ECO:0000256" key="1">
    <source>
        <dbReference type="ARBA" id="ARBA00004123"/>
    </source>
</evidence>
<evidence type="ECO:0000259" key="10">
    <source>
        <dbReference type="PROSITE" id="PS00434"/>
    </source>
</evidence>
<feature type="region of interest" description="Disordered" evidence="9">
    <location>
        <begin position="41"/>
        <end position="79"/>
    </location>
</feature>
<feature type="region of interest" description="Disordered" evidence="9">
    <location>
        <begin position="105"/>
        <end position="131"/>
    </location>
</feature>
<dbReference type="GO" id="GO:0005634">
    <property type="term" value="C:nucleus"/>
    <property type="evidence" value="ECO:0007669"/>
    <property type="project" value="UniProtKB-SubCell"/>
</dbReference>
<keyword evidence="5" id="KW-0238">DNA-binding</keyword>
<dbReference type="GO" id="GO:0006357">
    <property type="term" value="P:regulation of transcription by RNA polymerase II"/>
    <property type="evidence" value="ECO:0007669"/>
    <property type="project" value="TreeGrafter"/>
</dbReference>
<evidence type="ECO:0000256" key="7">
    <source>
        <dbReference type="ARBA" id="ARBA00023242"/>
    </source>
</evidence>
<dbReference type="STRING" id="3775.A0A1Q3CMS5"/>
<evidence type="ECO:0000313" key="11">
    <source>
        <dbReference type="EMBL" id="GAV81401.1"/>
    </source>
</evidence>
<comment type="subcellular location">
    <subcellularLocation>
        <location evidence="1">Nucleus</location>
    </subcellularLocation>
</comment>
<feature type="compositionally biased region" description="Low complexity" evidence="9">
    <location>
        <begin position="105"/>
        <end position="122"/>
    </location>
</feature>
<feature type="compositionally biased region" description="Basic and acidic residues" evidence="9">
    <location>
        <begin position="1"/>
        <end position="11"/>
    </location>
</feature>
<gene>
    <name evidence="11" type="ORF">CFOL_v3_24856</name>
</gene>
<evidence type="ECO:0000256" key="2">
    <source>
        <dbReference type="ARBA" id="ARBA00022553"/>
    </source>
</evidence>
<keyword evidence="6" id="KW-0804">Transcription</keyword>
<keyword evidence="2" id="KW-0597">Phosphoprotein</keyword>
<dbReference type="GO" id="GO:0003700">
    <property type="term" value="F:DNA-binding transcription factor activity"/>
    <property type="evidence" value="ECO:0007669"/>
    <property type="project" value="InterPro"/>
</dbReference>
<keyword evidence="7" id="KW-0539">Nucleus</keyword>
<dbReference type="SUPFAM" id="SSF46785">
    <property type="entry name" value="Winged helix' DNA-binding domain"/>
    <property type="match status" value="1"/>
</dbReference>
<dbReference type="PROSITE" id="PS00434">
    <property type="entry name" value="HSF_DOMAIN"/>
    <property type="match status" value="1"/>
</dbReference>
<proteinExistence type="inferred from homology"/>
<organism evidence="11 12">
    <name type="scientific">Cephalotus follicularis</name>
    <name type="common">Albany pitcher plant</name>
    <dbReference type="NCBI Taxonomy" id="3775"/>
    <lineage>
        <taxon>Eukaryota</taxon>
        <taxon>Viridiplantae</taxon>
        <taxon>Streptophyta</taxon>
        <taxon>Embryophyta</taxon>
        <taxon>Tracheophyta</taxon>
        <taxon>Spermatophyta</taxon>
        <taxon>Magnoliopsida</taxon>
        <taxon>eudicotyledons</taxon>
        <taxon>Gunneridae</taxon>
        <taxon>Pentapetalae</taxon>
        <taxon>rosids</taxon>
        <taxon>fabids</taxon>
        <taxon>Oxalidales</taxon>
        <taxon>Cephalotaceae</taxon>
        <taxon>Cephalotus</taxon>
    </lineage>
</organism>
<evidence type="ECO:0000256" key="6">
    <source>
        <dbReference type="ARBA" id="ARBA00023163"/>
    </source>
</evidence>
<evidence type="ECO:0000313" key="12">
    <source>
        <dbReference type="Proteomes" id="UP000187406"/>
    </source>
</evidence>
<protein>
    <submittedName>
        <fullName evidence="11">HSF_DNA-bind domain-containing protein</fullName>
    </submittedName>
</protein>
<dbReference type="PRINTS" id="PR00056">
    <property type="entry name" value="HSFDOMAIN"/>
</dbReference>
<evidence type="ECO:0000256" key="5">
    <source>
        <dbReference type="ARBA" id="ARBA00023125"/>
    </source>
</evidence>
<dbReference type="InterPro" id="IPR036390">
    <property type="entry name" value="WH_DNA-bd_sf"/>
</dbReference>
<dbReference type="FunFam" id="1.10.10.10:FF:000057">
    <property type="entry name" value="Heat shock transcription factor 1"/>
    <property type="match status" value="1"/>
</dbReference>